<feature type="compositionally biased region" description="Basic and acidic residues" evidence="1">
    <location>
        <begin position="223"/>
        <end position="237"/>
    </location>
</feature>
<evidence type="ECO:0000313" key="3">
    <source>
        <dbReference type="EMBL" id="CAE4576228.1"/>
    </source>
</evidence>
<dbReference type="EMBL" id="HBNR01023677">
    <property type="protein sequence ID" value="CAE4576228.1"/>
    <property type="molecule type" value="Transcribed_RNA"/>
</dbReference>
<gene>
    <name evidence="3" type="ORF">AMON00008_LOCUS15848</name>
</gene>
<organism evidence="3">
    <name type="scientific">Alexandrium monilatum</name>
    <dbReference type="NCBI Taxonomy" id="311494"/>
    <lineage>
        <taxon>Eukaryota</taxon>
        <taxon>Sar</taxon>
        <taxon>Alveolata</taxon>
        <taxon>Dinophyceae</taxon>
        <taxon>Gonyaulacales</taxon>
        <taxon>Pyrocystaceae</taxon>
        <taxon>Alexandrium</taxon>
    </lineage>
</organism>
<feature type="transmembrane region" description="Helical" evidence="2">
    <location>
        <begin position="72"/>
        <end position="95"/>
    </location>
</feature>
<feature type="transmembrane region" description="Helical" evidence="2">
    <location>
        <begin position="141"/>
        <end position="164"/>
    </location>
</feature>
<keyword evidence="2" id="KW-0472">Membrane</keyword>
<feature type="transmembrane region" description="Helical" evidence="2">
    <location>
        <begin position="27"/>
        <end position="60"/>
    </location>
</feature>
<evidence type="ECO:0000256" key="1">
    <source>
        <dbReference type="SAM" id="MobiDB-lite"/>
    </source>
</evidence>
<sequence length="243" mass="26557">MLLNSESFYTDGPPPQEVVDKRWLWKVYSAMLAMVFAVRIAGGDVAGAVLSGLMLCFVMVMLRDGMVHMSQYLVAYGILCILNLVLDIVPLVSALGGRVTRKVEPVMTRNEHGVQQMTYMLIKRTTPFFCSEGVIYNMQSLAMLLSPVTMLLGVVLAFLAHLAFSRQAAQEGVTVHSRPGQVQEALAAVRRMDGGEATLRSMQGAMQGVAQSAPLAGGNHGRRPADPTGRESYERFTGRSYKL</sequence>
<proteinExistence type="predicted"/>
<dbReference type="AlphaFoldDB" id="A0A7S4QAV5"/>
<feature type="region of interest" description="Disordered" evidence="1">
    <location>
        <begin position="210"/>
        <end position="243"/>
    </location>
</feature>
<protein>
    <submittedName>
        <fullName evidence="3">Uncharacterized protein</fullName>
    </submittedName>
</protein>
<reference evidence="3" key="1">
    <citation type="submission" date="2021-01" db="EMBL/GenBank/DDBJ databases">
        <authorList>
            <person name="Corre E."/>
            <person name="Pelletier E."/>
            <person name="Niang G."/>
            <person name="Scheremetjew M."/>
            <person name="Finn R."/>
            <person name="Kale V."/>
            <person name="Holt S."/>
            <person name="Cochrane G."/>
            <person name="Meng A."/>
            <person name="Brown T."/>
            <person name="Cohen L."/>
        </authorList>
    </citation>
    <scope>NUCLEOTIDE SEQUENCE</scope>
    <source>
        <strain evidence="3">CCMP3105</strain>
    </source>
</reference>
<name>A0A7S4QAV5_9DINO</name>
<keyword evidence="2" id="KW-1133">Transmembrane helix</keyword>
<keyword evidence="2" id="KW-0812">Transmembrane</keyword>
<evidence type="ECO:0000256" key="2">
    <source>
        <dbReference type="SAM" id="Phobius"/>
    </source>
</evidence>
<accession>A0A7S4QAV5</accession>